<evidence type="ECO:0000313" key="2">
    <source>
        <dbReference type="Proteomes" id="UP001558481"/>
    </source>
</evidence>
<name>A0ABV3UZL0_9MICC</name>
<gene>
    <name evidence="1" type="ORF">VVR66_02415</name>
</gene>
<keyword evidence="2" id="KW-1185">Reference proteome</keyword>
<dbReference type="EMBL" id="JAYWLU010000002">
    <property type="protein sequence ID" value="MEX3593563.1"/>
    <property type="molecule type" value="Genomic_DNA"/>
</dbReference>
<dbReference type="Proteomes" id="UP001558481">
    <property type="component" value="Unassembled WGS sequence"/>
</dbReference>
<evidence type="ECO:0008006" key="3">
    <source>
        <dbReference type="Google" id="ProtNLM"/>
    </source>
</evidence>
<organism evidence="1 2">
    <name type="scientific">Kocuria carniphila</name>
    <dbReference type="NCBI Taxonomy" id="262208"/>
    <lineage>
        <taxon>Bacteria</taxon>
        <taxon>Bacillati</taxon>
        <taxon>Actinomycetota</taxon>
        <taxon>Actinomycetes</taxon>
        <taxon>Micrococcales</taxon>
        <taxon>Micrococcaceae</taxon>
        <taxon>Kocuria</taxon>
    </lineage>
</organism>
<reference evidence="1 2" key="1">
    <citation type="journal article" date="2024" name="Fungal Genet. Biol.">
        <title>The porcine skin microbiome exhibits broad fungal antagonism.</title>
        <authorList>
            <person name="De La Cruz K.F."/>
            <person name="Townsend E.C."/>
            <person name="Alex Cheong J.Z."/>
            <person name="Salamzade R."/>
            <person name="Liu A."/>
            <person name="Sandstrom S."/>
            <person name="Davila E."/>
            <person name="Huang L."/>
            <person name="Xu K.H."/>
            <person name="Wu S.Y."/>
            <person name="Meudt J.J."/>
            <person name="Shanmuganayagam D."/>
            <person name="Gibson A.L.F."/>
            <person name="Kalan L.R."/>
        </authorList>
    </citation>
    <scope>NUCLEOTIDE SEQUENCE [LARGE SCALE GENOMIC DNA]</scope>
    <source>
        <strain evidence="1 2">LK2625</strain>
    </source>
</reference>
<proteinExistence type="predicted"/>
<accession>A0ABV3UZL0</accession>
<dbReference type="RefSeq" id="WP_202976179.1">
    <property type="nucleotide sequence ID" value="NZ_JAYWLU010000002.1"/>
</dbReference>
<sequence>MKNLMADQVRRVRVTEPIATDGRPFDYADAFEVSVPHPDMSAPREWLHEGLATTSGVVTRLVGVLGLGESPTEVGQLGPFRIIESSAEVIHLEAAIPLMHITMVGRRTVPSQRRLTTVLHFRRPLLGRIAWTIIGPVHRRAAKSLITAATTLRPDQELDSAAGSTQVDRGSRVSGLAFVDEHAVVINAPANNVWLNLSAALDQTFSGSVATTYARVAGCAERSPSGPRPLAIDSTLVGFRVASARPGAELELTGRHRFSVYALSFHMEQANSGQTRLRARTHANFPGGGGRLYRLLVVRTGFHARSVRHLLKDIQRQTESSRGTG</sequence>
<comment type="caution">
    <text evidence="1">The sequence shown here is derived from an EMBL/GenBank/DDBJ whole genome shotgun (WGS) entry which is preliminary data.</text>
</comment>
<evidence type="ECO:0000313" key="1">
    <source>
        <dbReference type="EMBL" id="MEX3593563.1"/>
    </source>
</evidence>
<protein>
    <recommendedName>
        <fullName evidence="3">DUF2867 domain-containing protein</fullName>
    </recommendedName>
</protein>